<dbReference type="PANTHER" id="PTHR34072">
    <property type="entry name" value="ENZYMATIC POLYPROTEIN-RELATED"/>
    <property type="match status" value="1"/>
</dbReference>
<proteinExistence type="predicted"/>
<keyword evidence="2" id="KW-0548">Nucleotidyltransferase</keyword>
<comment type="caution">
    <text evidence="2">The sequence shown here is derived from an EMBL/GenBank/DDBJ whole genome shotgun (WGS) entry which is preliminary data.</text>
</comment>
<dbReference type="OrthoDB" id="1714528at2759"/>
<evidence type="ECO:0000313" key="4">
    <source>
        <dbReference type="Proteomes" id="UP000321947"/>
    </source>
</evidence>
<reference evidence="3 4" key="1">
    <citation type="submission" date="2019-08" db="EMBL/GenBank/DDBJ databases">
        <title>Draft genome sequences of two oriental melons (Cucumis melo L. var makuwa).</title>
        <authorList>
            <person name="Kwon S.-Y."/>
        </authorList>
    </citation>
    <scope>NUCLEOTIDE SEQUENCE [LARGE SCALE GENOMIC DNA]</scope>
    <source>
        <strain evidence="4">cv. Chang Bougi</strain>
        <strain evidence="3">cv. SW 3</strain>
        <tissue evidence="2">Leaf</tissue>
    </source>
</reference>
<protein>
    <submittedName>
        <fullName evidence="2">Reverse transcriptase</fullName>
    </submittedName>
</protein>
<dbReference type="PANTHER" id="PTHR34072:SF41">
    <property type="entry name" value="REVERSE TRANSCRIPTASE_RETROTRANSPOSON-DERIVED PROTEIN RNASE H-LIKE DOMAIN-CONTAINING PROTEIN"/>
    <property type="match status" value="1"/>
</dbReference>
<gene>
    <name evidence="2" type="ORF">E5676_scaffold45G00520</name>
    <name evidence="1" type="ORF">E6C27_scaffold131G002060</name>
</gene>
<keyword evidence="2" id="KW-0808">Transferase</keyword>
<accession>A0A5D3CUW2</accession>
<dbReference type="InterPro" id="IPR043502">
    <property type="entry name" value="DNA/RNA_pol_sf"/>
</dbReference>
<evidence type="ECO:0000313" key="2">
    <source>
        <dbReference type="EMBL" id="TYK15018.1"/>
    </source>
</evidence>
<dbReference type="EMBL" id="SSTE01008862">
    <property type="protein sequence ID" value="KAA0054251.1"/>
    <property type="molecule type" value="Genomic_DNA"/>
</dbReference>
<keyword evidence="2" id="KW-0695">RNA-directed DNA polymerase</keyword>
<name>A0A5D3CUW2_CUCMM</name>
<evidence type="ECO:0000313" key="1">
    <source>
        <dbReference type="EMBL" id="KAA0054251.1"/>
    </source>
</evidence>
<dbReference type="GO" id="GO:0003964">
    <property type="term" value="F:RNA-directed DNA polymerase activity"/>
    <property type="evidence" value="ECO:0007669"/>
    <property type="project" value="UniProtKB-KW"/>
</dbReference>
<evidence type="ECO:0000313" key="3">
    <source>
        <dbReference type="Proteomes" id="UP000321393"/>
    </source>
</evidence>
<dbReference type="EMBL" id="SSTD01008722">
    <property type="protein sequence ID" value="TYK15018.1"/>
    <property type="molecule type" value="Genomic_DNA"/>
</dbReference>
<organism evidence="2 4">
    <name type="scientific">Cucumis melo var. makuwa</name>
    <name type="common">Oriental melon</name>
    <dbReference type="NCBI Taxonomy" id="1194695"/>
    <lineage>
        <taxon>Eukaryota</taxon>
        <taxon>Viridiplantae</taxon>
        <taxon>Streptophyta</taxon>
        <taxon>Embryophyta</taxon>
        <taxon>Tracheophyta</taxon>
        <taxon>Spermatophyta</taxon>
        <taxon>Magnoliopsida</taxon>
        <taxon>eudicotyledons</taxon>
        <taxon>Gunneridae</taxon>
        <taxon>Pentapetalae</taxon>
        <taxon>rosids</taxon>
        <taxon>fabids</taxon>
        <taxon>Cucurbitales</taxon>
        <taxon>Cucurbitaceae</taxon>
        <taxon>Benincaseae</taxon>
        <taxon>Cucumis</taxon>
    </lineage>
</organism>
<dbReference type="SUPFAM" id="SSF56672">
    <property type="entry name" value="DNA/RNA polymerases"/>
    <property type="match status" value="1"/>
</dbReference>
<dbReference type="AlphaFoldDB" id="A0A5D3CUW2"/>
<sequence>MIEGSVFGIIDVTKPFKVEIVASDYVLEDVLLQNEHFIAYESRILNATKKSATCYFFSQPKLTSKQARWQEFLVEFAFRFEHKKGSSNRAANVLSRKNELRPCAC</sequence>
<dbReference type="Proteomes" id="UP000321947">
    <property type="component" value="Unassembled WGS sequence"/>
</dbReference>
<dbReference type="Proteomes" id="UP000321393">
    <property type="component" value="Unassembled WGS sequence"/>
</dbReference>